<reference evidence="1 2" key="1">
    <citation type="submission" date="2021-06" db="EMBL/GenBank/DDBJ databases">
        <title>Caerostris extrusa draft genome.</title>
        <authorList>
            <person name="Kono N."/>
            <person name="Arakawa K."/>
        </authorList>
    </citation>
    <scope>NUCLEOTIDE SEQUENCE [LARGE SCALE GENOMIC DNA]</scope>
</reference>
<name>A0AAV4WPE0_CAEEX</name>
<comment type="caution">
    <text evidence="1">The sequence shown here is derived from an EMBL/GenBank/DDBJ whole genome shotgun (WGS) entry which is preliminary data.</text>
</comment>
<organism evidence="1 2">
    <name type="scientific">Caerostris extrusa</name>
    <name type="common">Bark spider</name>
    <name type="synonym">Caerostris bankana</name>
    <dbReference type="NCBI Taxonomy" id="172846"/>
    <lineage>
        <taxon>Eukaryota</taxon>
        <taxon>Metazoa</taxon>
        <taxon>Ecdysozoa</taxon>
        <taxon>Arthropoda</taxon>
        <taxon>Chelicerata</taxon>
        <taxon>Arachnida</taxon>
        <taxon>Araneae</taxon>
        <taxon>Araneomorphae</taxon>
        <taxon>Entelegynae</taxon>
        <taxon>Araneoidea</taxon>
        <taxon>Araneidae</taxon>
        <taxon>Caerostris</taxon>
    </lineage>
</organism>
<evidence type="ECO:0000313" key="2">
    <source>
        <dbReference type="Proteomes" id="UP001054945"/>
    </source>
</evidence>
<dbReference type="Proteomes" id="UP001054945">
    <property type="component" value="Unassembled WGS sequence"/>
</dbReference>
<dbReference type="AlphaFoldDB" id="A0AAV4WPE0"/>
<accession>A0AAV4WPE0</accession>
<protein>
    <submittedName>
        <fullName evidence="1">Uncharacterized protein</fullName>
    </submittedName>
</protein>
<gene>
    <name evidence="1" type="ORF">CEXT_513671</name>
</gene>
<proteinExistence type="predicted"/>
<keyword evidence="2" id="KW-1185">Reference proteome</keyword>
<evidence type="ECO:0000313" key="1">
    <source>
        <dbReference type="EMBL" id="GIY83599.1"/>
    </source>
</evidence>
<sequence>MKYRHRLLPRSANTKIMSGDPFVPKFAAVKAHLEAGATVSHIDADYDRANMNYYSFAIDVAISLTSLGWKFPLK</sequence>
<dbReference type="EMBL" id="BPLR01016403">
    <property type="protein sequence ID" value="GIY83599.1"/>
    <property type="molecule type" value="Genomic_DNA"/>
</dbReference>